<dbReference type="GO" id="GO:0005506">
    <property type="term" value="F:iron ion binding"/>
    <property type="evidence" value="ECO:0007669"/>
    <property type="project" value="InterPro"/>
</dbReference>
<feature type="binding site" description="covalent" evidence="6">
    <location>
        <position position="74"/>
    </location>
    <ligand>
        <name>heme c</name>
        <dbReference type="ChEBI" id="CHEBI:61717"/>
    </ligand>
</feature>
<evidence type="ECO:0000256" key="4">
    <source>
        <dbReference type="ARBA" id="ARBA00022982"/>
    </source>
</evidence>
<dbReference type="GO" id="GO:0016020">
    <property type="term" value="C:membrane"/>
    <property type="evidence" value="ECO:0007669"/>
    <property type="project" value="InterPro"/>
</dbReference>
<evidence type="ECO:0000259" key="10">
    <source>
        <dbReference type="PROSITE" id="PS51007"/>
    </source>
</evidence>
<dbReference type="InterPro" id="IPR051811">
    <property type="entry name" value="Cytochrome_c550/c551-like"/>
</dbReference>
<comment type="caution">
    <text evidence="11">The sequence shown here is derived from an EMBL/GenBank/DDBJ whole genome shotgun (WGS) entry which is preliminary data.</text>
</comment>
<proteinExistence type="predicted"/>
<dbReference type="AlphaFoldDB" id="A0A927CPX1"/>
<keyword evidence="2 6" id="KW-0349">Heme</keyword>
<dbReference type="GO" id="GO:0020037">
    <property type="term" value="F:heme binding"/>
    <property type="evidence" value="ECO:0007669"/>
    <property type="project" value="InterPro"/>
</dbReference>
<accession>A0A927CPX1</accession>
<feature type="region of interest" description="Disordered" evidence="8">
    <location>
        <begin position="33"/>
        <end position="57"/>
    </location>
</feature>
<comment type="PTM">
    <text evidence="6">Binds 1 heme c group covalently per subunit.</text>
</comment>
<dbReference type="SUPFAM" id="SSF46626">
    <property type="entry name" value="Cytochrome c"/>
    <property type="match status" value="1"/>
</dbReference>
<protein>
    <submittedName>
        <fullName evidence="11">Cytochrome c</fullName>
    </submittedName>
</protein>
<dbReference type="Gene3D" id="1.10.760.10">
    <property type="entry name" value="Cytochrome c-like domain"/>
    <property type="match status" value="1"/>
</dbReference>
<feature type="domain" description="Cytochrome c" evidence="10">
    <location>
        <begin position="58"/>
        <end position="133"/>
    </location>
</feature>
<feature type="signal peptide" evidence="9">
    <location>
        <begin position="1"/>
        <end position="26"/>
    </location>
</feature>
<dbReference type="GO" id="GO:0009055">
    <property type="term" value="F:electron transfer activity"/>
    <property type="evidence" value="ECO:0007669"/>
    <property type="project" value="InterPro"/>
</dbReference>
<dbReference type="EMBL" id="JACXIY010000022">
    <property type="protein sequence ID" value="MBD2870638.1"/>
    <property type="molecule type" value="Genomic_DNA"/>
</dbReference>
<dbReference type="PANTHER" id="PTHR37823:SF4">
    <property type="entry name" value="MENAQUINOL-CYTOCHROME C REDUCTASE CYTOCHROME B_C SUBUNIT"/>
    <property type="match status" value="1"/>
</dbReference>
<evidence type="ECO:0000256" key="8">
    <source>
        <dbReference type="SAM" id="MobiDB-lite"/>
    </source>
</evidence>
<feature type="binding site" description="covalent" evidence="6">
    <location>
        <position position="71"/>
    </location>
    <ligand>
        <name>heme c</name>
        <dbReference type="ChEBI" id="CHEBI:61717"/>
    </ligand>
</feature>
<dbReference type="InterPro" id="IPR009056">
    <property type="entry name" value="Cyt_c-like_dom"/>
</dbReference>
<dbReference type="PROSITE" id="PS51007">
    <property type="entry name" value="CYTC"/>
    <property type="match status" value="1"/>
</dbReference>
<keyword evidence="5 7" id="KW-0408">Iron</keyword>
<dbReference type="Proteomes" id="UP000632125">
    <property type="component" value="Unassembled WGS sequence"/>
</dbReference>
<keyword evidence="3 7" id="KW-0479">Metal-binding</keyword>
<evidence type="ECO:0000256" key="3">
    <source>
        <dbReference type="ARBA" id="ARBA00022723"/>
    </source>
</evidence>
<feature type="binding site" description="axial binding residue" evidence="7">
    <location>
        <position position="110"/>
    </location>
    <ligand>
        <name>heme c</name>
        <dbReference type="ChEBI" id="CHEBI:61717"/>
    </ligand>
    <ligandPart>
        <name>Fe</name>
        <dbReference type="ChEBI" id="CHEBI:18248"/>
    </ligandPart>
</feature>
<keyword evidence="9" id="KW-0732">Signal</keyword>
<evidence type="ECO:0000256" key="9">
    <source>
        <dbReference type="SAM" id="SignalP"/>
    </source>
</evidence>
<organism evidence="11 12">
    <name type="scientific">Paenibacillus arenilitoris</name>
    <dbReference type="NCBI Taxonomy" id="2772299"/>
    <lineage>
        <taxon>Bacteria</taxon>
        <taxon>Bacillati</taxon>
        <taxon>Bacillota</taxon>
        <taxon>Bacilli</taxon>
        <taxon>Bacillales</taxon>
        <taxon>Paenibacillaceae</taxon>
        <taxon>Paenibacillus</taxon>
    </lineage>
</organism>
<dbReference type="PROSITE" id="PS51257">
    <property type="entry name" value="PROKAR_LIPOPROTEIN"/>
    <property type="match status" value="1"/>
</dbReference>
<evidence type="ECO:0000256" key="2">
    <source>
        <dbReference type="ARBA" id="ARBA00022617"/>
    </source>
</evidence>
<dbReference type="InterPro" id="IPR036909">
    <property type="entry name" value="Cyt_c-like_dom_sf"/>
</dbReference>
<sequence length="133" mass="13479">MKRKHTFIWTAVIVLAIGLTACGGNAANDQTNETNNGTNGAANGTNGDTGAGDGGDAVNAAEAESLYAQNCVSCHAADLSGGMGPDLQHVGAEMSVEEIHAQISNGGNGMPAYKGQLPEEQIAALSEWLAGHK</sequence>
<evidence type="ECO:0000256" key="5">
    <source>
        <dbReference type="ARBA" id="ARBA00023004"/>
    </source>
</evidence>
<keyword evidence="1" id="KW-0813">Transport</keyword>
<keyword evidence="12" id="KW-1185">Reference proteome</keyword>
<evidence type="ECO:0000256" key="7">
    <source>
        <dbReference type="PIRSR" id="PIRSR000025-2"/>
    </source>
</evidence>
<evidence type="ECO:0000256" key="6">
    <source>
        <dbReference type="PIRSR" id="PIRSR000025-1"/>
    </source>
</evidence>
<feature type="compositionally biased region" description="Low complexity" evidence="8">
    <location>
        <begin position="33"/>
        <end position="46"/>
    </location>
</feature>
<dbReference type="RefSeq" id="WP_190863728.1">
    <property type="nucleotide sequence ID" value="NZ_JACXIY010000022.1"/>
</dbReference>
<feature type="chain" id="PRO_5037105325" evidence="9">
    <location>
        <begin position="27"/>
        <end position="133"/>
    </location>
</feature>
<reference evidence="11" key="1">
    <citation type="submission" date="2020-09" db="EMBL/GenBank/DDBJ databases">
        <title>A novel bacterium of genus Paenibacillus, isolated from South China Sea.</title>
        <authorList>
            <person name="Huang H."/>
            <person name="Mo K."/>
            <person name="Hu Y."/>
        </authorList>
    </citation>
    <scope>NUCLEOTIDE SEQUENCE</scope>
    <source>
        <strain evidence="11">IB182493</strain>
    </source>
</reference>
<evidence type="ECO:0000256" key="1">
    <source>
        <dbReference type="ARBA" id="ARBA00022448"/>
    </source>
</evidence>
<feature type="binding site" description="axial binding residue" evidence="7">
    <location>
        <position position="75"/>
    </location>
    <ligand>
        <name>heme c</name>
        <dbReference type="ChEBI" id="CHEBI:61717"/>
    </ligand>
    <ligandPart>
        <name>Fe</name>
        <dbReference type="ChEBI" id="CHEBI:18248"/>
    </ligandPart>
</feature>
<dbReference type="PANTHER" id="PTHR37823">
    <property type="entry name" value="CYTOCHROME C-553-LIKE"/>
    <property type="match status" value="1"/>
</dbReference>
<dbReference type="PIRSF" id="PIRSF000025">
    <property type="entry name" value="Cytc_Bsub_c550"/>
    <property type="match status" value="1"/>
</dbReference>
<evidence type="ECO:0000313" key="11">
    <source>
        <dbReference type="EMBL" id="MBD2870638.1"/>
    </source>
</evidence>
<dbReference type="InterPro" id="IPR008168">
    <property type="entry name" value="Cyt_C_IC"/>
</dbReference>
<evidence type="ECO:0000313" key="12">
    <source>
        <dbReference type="Proteomes" id="UP000632125"/>
    </source>
</evidence>
<gene>
    <name evidence="11" type="ORF">IDH41_18815</name>
</gene>
<dbReference type="InterPro" id="IPR012218">
    <property type="entry name" value="Cyt_c_BACSU-c550-type"/>
</dbReference>
<dbReference type="Pfam" id="PF13442">
    <property type="entry name" value="Cytochrome_CBB3"/>
    <property type="match status" value="1"/>
</dbReference>
<keyword evidence="4" id="KW-0249">Electron transport</keyword>
<name>A0A927CPX1_9BACL</name>
<dbReference type="PRINTS" id="PR00605">
    <property type="entry name" value="CYTCHROMECIC"/>
</dbReference>